<proteinExistence type="predicted"/>
<evidence type="ECO:0000256" key="9">
    <source>
        <dbReference type="ARBA" id="ARBA00023136"/>
    </source>
</evidence>
<comment type="subcellular location">
    <subcellularLocation>
        <location evidence="1">Cell membrane</location>
        <topology evidence="1">Single-pass type I membrane protein</topology>
    </subcellularLocation>
</comment>
<dbReference type="CDD" id="cd11304">
    <property type="entry name" value="Cadherin_repeat"/>
    <property type="match status" value="7"/>
</dbReference>
<dbReference type="Pfam" id="PF00028">
    <property type="entry name" value="Cadherin"/>
    <property type="match status" value="6"/>
</dbReference>
<keyword evidence="7" id="KW-0130">Cell adhesion</keyword>
<dbReference type="GO" id="GO:0005886">
    <property type="term" value="C:plasma membrane"/>
    <property type="evidence" value="ECO:0007669"/>
    <property type="project" value="UniProtKB-SubCell"/>
</dbReference>
<keyword evidence="14" id="KW-1185">Reference proteome</keyword>
<dbReference type="InParanoid" id="A0A3Q1G889"/>
<keyword evidence="6 11" id="KW-0106">Calcium</keyword>
<dbReference type="GeneTree" id="ENSGT00940000164468"/>
<keyword evidence="3" id="KW-0812">Transmembrane</keyword>
<dbReference type="Pfam" id="PF08266">
    <property type="entry name" value="Cadherin_2"/>
    <property type="match status" value="1"/>
</dbReference>
<dbReference type="Proteomes" id="UP000257200">
    <property type="component" value="Unplaced"/>
</dbReference>
<dbReference type="InterPro" id="IPR020894">
    <property type="entry name" value="Cadherin_CS"/>
</dbReference>
<dbReference type="InterPro" id="IPR002126">
    <property type="entry name" value="Cadherin-like_dom"/>
</dbReference>
<keyword evidence="10" id="KW-0325">Glycoprotein</keyword>
<keyword evidence="2" id="KW-1003">Cell membrane</keyword>
<dbReference type="PANTHER" id="PTHR24028">
    <property type="entry name" value="CADHERIN-87A"/>
    <property type="match status" value="1"/>
</dbReference>
<dbReference type="FunFam" id="2.60.40.60:FF:000007">
    <property type="entry name" value="Protocadherin alpha 2"/>
    <property type="match status" value="3"/>
</dbReference>
<dbReference type="FunFam" id="2.60.40.60:FF:000002">
    <property type="entry name" value="Protocadherin alpha 2"/>
    <property type="match status" value="2"/>
</dbReference>
<keyword evidence="4" id="KW-0732">Signal</keyword>
<dbReference type="GO" id="GO:0005509">
    <property type="term" value="F:calcium ion binding"/>
    <property type="evidence" value="ECO:0007669"/>
    <property type="project" value="UniProtKB-UniRule"/>
</dbReference>
<sequence>MDLVSFSQSSANLVIFKHFPCSFALCTLRDAKGDIKFKISESAVTGSKFDLEGAVDLDVGINGLQTYILKPTDNFALKLHNQADGSRNVEMILKQPLDREKTEHLSLVLTAVDGGEPQMSGTMQILITVLDANDNAPVFTKSVYKATVAENSSKGTIVTTVSASDADHGSNGRITYSIRNTLDNVRHLFEVNEHTGEVRLIGNIDYEKSRNYQINVRKQEFASLLLTAVDGGEPQRSGTMQIHITVLDVNDNAPVFTQTVYKASVKENSVKGTFITKVGASDADKGLDVKRLRLGNARVYSGDGKEYIELNSEKGVLLVKERIDREVLCGDTTPCAVHFQIVLENPMEFYSVTVEITDINDNAPTFEKNEIKFTISESAVVGANFDLERAVDLDVGLNTLQSYVLKPSDNFILKLHNQADGTKNVEMVLQKPLDREKHELISLVLTAIDGGEPQMSGTMQILITVLDVNDNAPVFTQKIYKGAVAENAAIGTIVTSVSASDADHGLNGKITYTITNTLDDVRHTFEINEDNGEVRLIGRLDYEKKKHFQINVRLLLEDPMEFYSITVEIADINDNPPTFITSEAHFNISESVLSGTTFTLDRASDLDVGENGLKTYALKPTDIFSLKTNNQGDGIKNVEMVLIAPLDREKNEQLSLVLTAIDGGEPQMTGTMQIHVSVLDANDNAPVFTQPVYKAFIRENSSAGTLVLTVTATDADEGSNGRITYSISNILDHARGIFEINEITGEVTLNGKVDFEKTKNFQINIRASDDGGQTGSCKLIVDVLDMNDNRPDIHIMSKSNVISEDAKTNTVV</sequence>
<accession>A0A3Q1G889</accession>
<dbReference type="PROSITE" id="PS00232">
    <property type="entry name" value="CADHERIN_1"/>
    <property type="match status" value="5"/>
</dbReference>
<evidence type="ECO:0000256" key="4">
    <source>
        <dbReference type="ARBA" id="ARBA00022729"/>
    </source>
</evidence>
<dbReference type="PRINTS" id="PR00205">
    <property type="entry name" value="CADHERIN"/>
</dbReference>
<evidence type="ECO:0000256" key="8">
    <source>
        <dbReference type="ARBA" id="ARBA00022989"/>
    </source>
</evidence>
<organism evidence="13 14">
    <name type="scientific">Acanthochromis polyacanthus</name>
    <name type="common">spiny chromis</name>
    <dbReference type="NCBI Taxonomy" id="80966"/>
    <lineage>
        <taxon>Eukaryota</taxon>
        <taxon>Metazoa</taxon>
        <taxon>Chordata</taxon>
        <taxon>Craniata</taxon>
        <taxon>Vertebrata</taxon>
        <taxon>Euteleostomi</taxon>
        <taxon>Actinopterygii</taxon>
        <taxon>Neopterygii</taxon>
        <taxon>Teleostei</taxon>
        <taxon>Neoteleostei</taxon>
        <taxon>Acanthomorphata</taxon>
        <taxon>Ovalentaria</taxon>
        <taxon>Pomacentridae</taxon>
        <taxon>Acanthochromis</taxon>
    </lineage>
</organism>
<dbReference type="InterPro" id="IPR050174">
    <property type="entry name" value="Protocadherin/Cadherin-CA"/>
</dbReference>
<evidence type="ECO:0000313" key="14">
    <source>
        <dbReference type="Proteomes" id="UP000257200"/>
    </source>
</evidence>
<reference evidence="13" key="1">
    <citation type="submission" date="2025-08" db="UniProtKB">
        <authorList>
            <consortium name="Ensembl"/>
        </authorList>
    </citation>
    <scope>IDENTIFICATION</scope>
</reference>
<dbReference type="PANTHER" id="PTHR24028:SF296">
    <property type="entry name" value="PROTOCADHERIN 1 GAMMA 11 PRECURSOR-RELATED"/>
    <property type="match status" value="1"/>
</dbReference>
<evidence type="ECO:0000256" key="7">
    <source>
        <dbReference type="ARBA" id="ARBA00022889"/>
    </source>
</evidence>
<keyword evidence="9" id="KW-0472">Membrane</keyword>
<feature type="domain" description="Cadherin" evidence="12">
    <location>
        <begin position="689"/>
        <end position="793"/>
    </location>
</feature>
<feature type="domain" description="Cadherin" evidence="12">
    <location>
        <begin position="580"/>
        <end position="688"/>
    </location>
</feature>
<evidence type="ECO:0000256" key="1">
    <source>
        <dbReference type="ARBA" id="ARBA00004251"/>
    </source>
</evidence>
<dbReference type="SMART" id="SM00112">
    <property type="entry name" value="CA"/>
    <property type="match status" value="7"/>
</dbReference>
<dbReference type="InterPro" id="IPR013164">
    <property type="entry name" value="Cadherin_N"/>
</dbReference>
<evidence type="ECO:0000256" key="2">
    <source>
        <dbReference type="ARBA" id="ARBA00022475"/>
    </source>
</evidence>
<dbReference type="InterPro" id="IPR015919">
    <property type="entry name" value="Cadherin-like_sf"/>
</dbReference>
<keyword evidence="5" id="KW-0677">Repeat</keyword>
<evidence type="ECO:0000256" key="3">
    <source>
        <dbReference type="ARBA" id="ARBA00022692"/>
    </source>
</evidence>
<evidence type="ECO:0000256" key="5">
    <source>
        <dbReference type="ARBA" id="ARBA00022737"/>
    </source>
</evidence>
<evidence type="ECO:0000256" key="10">
    <source>
        <dbReference type="ARBA" id="ARBA00023180"/>
    </source>
</evidence>
<dbReference type="AlphaFoldDB" id="A0A3Q1G889"/>
<evidence type="ECO:0000256" key="11">
    <source>
        <dbReference type="PROSITE-ProRule" id="PRU00043"/>
    </source>
</evidence>
<feature type="domain" description="Cadherin" evidence="12">
    <location>
        <begin position="31"/>
        <end position="139"/>
    </location>
</feature>
<feature type="domain" description="Cadherin" evidence="12">
    <location>
        <begin position="140"/>
        <end position="256"/>
    </location>
</feature>
<evidence type="ECO:0000259" key="12">
    <source>
        <dbReference type="PROSITE" id="PS50268"/>
    </source>
</evidence>
<keyword evidence="8" id="KW-1133">Transmembrane helix</keyword>
<dbReference type="Ensembl" id="ENSAPOT00000022825.1">
    <property type="protein sequence ID" value="ENSAPOP00000014420.1"/>
    <property type="gene ID" value="ENSAPOG00000017316.1"/>
</dbReference>
<name>A0A3Q1G889_9TELE</name>
<protein>
    <recommendedName>
        <fullName evidence="12">Cadherin domain-containing protein</fullName>
    </recommendedName>
</protein>
<dbReference type="GO" id="GO:0007156">
    <property type="term" value="P:homophilic cell adhesion via plasma membrane adhesion molecules"/>
    <property type="evidence" value="ECO:0007669"/>
    <property type="project" value="InterPro"/>
</dbReference>
<dbReference type="GO" id="GO:0009653">
    <property type="term" value="P:anatomical structure morphogenesis"/>
    <property type="evidence" value="ECO:0007669"/>
    <property type="project" value="UniProtKB-ARBA"/>
</dbReference>
<evidence type="ECO:0000313" key="13">
    <source>
        <dbReference type="Ensembl" id="ENSAPOP00000014420.1"/>
    </source>
</evidence>
<reference evidence="13" key="2">
    <citation type="submission" date="2025-09" db="UniProtKB">
        <authorList>
            <consortium name="Ensembl"/>
        </authorList>
    </citation>
    <scope>IDENTIFICATION</scope>
</reference>
<dbReference type="SUPFAM" id="SSF49313">
    <property type="entry name" value="Cadherin-like"/>
    <property type="match status" value="7"/>
</dbReference>
<dbReference type="PROSITE" id="PS50268">
    <property type="entry name" value="CADHERIN_2"/>
    <property type="match status" value="7"/>
</dbReference>
<feature type="domain" description="Cadherin" evidence="12">
    <location>
        <begin position="257"/>
        <end position="366"/>
    </location>
</feature>
<dbReference type="FunFam" id="2.60.40.60:FF:000006">
    <property type="entry name" value="Protocadherin alpha 2"/>
    <property type="match status" value="1"/>
</dbReference>
<dbReference type="STRING" id="80966.ENSAPOP00000014420"/>
<dbReference type="FunFam" id="2.60.40.60:FF:000094">
    <property type="entry name" value="protocadherin gamma-C4 isoform X2"/>
    <property type="match status" value="1"/>
</dbReference>
<evidence type="ECO:0000256" key="6">
    <source>
        <dbReference type="ARBA" id="ARBA00022837"/>
    </source>
</evidence>
<feature type="domain" description="Cadherin" evidence="12">
    <location>
        <begin position="476"/>
        <end position="579"/>
    </location>
</feature>
<feature type="domain" description="Cadherin" evidence="12">
    <location>
        <begin position="367"/>
        <end position="475"/>
    </location>
</feature>
<dbReference type="Gene3D" id="2.60.40.60">
    <property type="entry name" value="Cadherins"/>
    <property type="match status" value="7"/>
</dbReference>